<evidence type="ECO:0000256" key="2">
    <source>
        <dbReference type="ARBA" id="ARBA00023002"/>
    </source>
</evidence>
<dbReference type="GO" id="GO:0005506">
    <property type="term" value="F:iron ion binding"/>
    <property type="evidence" value="ECO:0007669"/>
    <property type="project" value="InterPro"/>
</dbReference>
<gene>
    <name evidence="4" type="ORF">Pmi06nite_02860</name>
</gene>
<dbReference type="SUPFAM" id="SSF54665">
    <property type="entry name" value="CO dehydrogenase molybdoprotein N-domain-like"/>
    <property type="match status" value="1"/>
</dbReference>
<evidence type="ECO:0000313" key="4">
    <source>
        <dbReference type="EMBL" id="GII26844.1"/>
    </source>
</evidence>
<protein>
    <submittedName>
        <fullName evidence="4">Xanthine dehydrogenase</fullName>
    </submittedName>
</protein>
<name>A0A8J3TIL3_9ACTN</name>
<feature type="domain" description="Aldehyde oxidase/xanthine dehydrogenase a/b hammerhead" evidence="3">
    <location>
        <begin position="23"/>
        <end position="128"/>
    </location>
</feature>
<dbReference type="Gene3D" id="3.30.365.10">
    <property type="entry name" value="Aldehyde oxidase/xanthine dehydrogenase, molybdopterin binding domain"/>
    <property type="match status" value="4"/>
</dbReference>
<sequence>MTLTGTQAVGAALTRIEGKEKVTGTARYAFENAQDRDTAYTVPVQAAIARGEVITVDTGAALTLPGVIAVIWYGNAPRLGPSDDRELALFQSNRVAYRGQIVAAVIAETIETAREAAGQVRIEYAQEQHDVVLRVDDPKMYKPSKVAPDYPTDTELGDPDAALREAAVSVDLTYTTPAQHNNPMEPHSTVAVWENDGLTLYDSNQGSSTVRDVLARLFGLPPDRVRVIAPHVGGGFGSKLAPHPPVVLAAIAAKVSGRAVKVATTRQQMFSLVGYRTPIIQRVRLGAAGDGGLTAIIHDAFEQTSTVKEFAEQTTTPTRVMYAAPNRRTTHRLTALDVPTPTFMRAPGECPGMFALESAMDELAIACGMDPIELRIRNEPATDPETGQPFSSRSLVACLREGARRFGWADRDPAPGVRRDGRRLVGTGVAASTYPSYRRPSEATARAETDGRFTVGVAAADIGTGARTVLTQIAADALRAPLEKVRVEVGDSRLPTAPIAGGSMGTASWGTAVVRACEALLEEIDRRNGTRPIEVRVNTADEIASQPRLSRHAFGAQFAEVRVDMDTGEVRVSRLLGVFGVGRVINPKTARSQFIGGMTMGIGMALMEESVMDAEFGDYLNHDFAQYHIAACADVPAIEAYWIEEEDTRINPMGSKGIGEIGIVGTAAAIANAVHHATGIRVRDLPMRIDRLLG</sequence>
<organism evidence="4 5">
    <name type="scientific">Planotetraspora mira</name>
    <dbReference type="NCBI Taxonomy" id="58121"/>
    <lineage>
        <taxon>Bacteria</taxon>
        <taxon>Bacillati</taxon>
        <taxon>Actinomycetota</taxon>
        <taxon>Actinomycetes</taxon>
        <taxon>Streptosporangiales</taxon>
        <taxon>Streptosporangiaceae</taxon>
        <taxon>Planotetraspora</taxon>
    </lineage>
</organism>
<dbReference type="RefSeq" id="WP_203950917.1">
    <property type="nucleotide sequence ID" value="NZ_BOOO01000001.1"/>
</dbReference>
<dbReference type="GO" id="GO:0016491">
    <property type="term" value="F:oxidoreductase activity"/>
    <property type="evidence" value="ECO:0007669"/>
    <property type="project" value="UniProtKB-KW"/>
</dbReference>
<dbReference type="Proteomes" id="UP000650628">
    <property type="component" value="Unassembled WGS sequence"/>
</dbReference>
<dbReference type="SUPFAM" id="SSF56003">
    <property type="entry name" value="Molybdenum cofactor-binding domain"/>
    <property type="match status" value="1"/>
</dbReference>
<dbReference type="SMART" id="SM01008">
    <property type="entry name" value="Ald_Xan_dh_C"/>
    <property type="match status" value="1"/>
</dbReference>
<dbReference type="InterPro" id="IPR046867">
    <property type="entry name" value="AldOxase/xan_DH_MoCoBD2"/>
</dbReference>
<reference evidence="4 5" key="1">
    <citation type="submission" date="2021-01" db="EMBL/GenBank/DDBJ databases">
        <title>Whole genome shotgun sequence of Planotetraspora mira NBRC 15435.</title>
        <authorList>
            <person name="Komaki H."/>
            <person name="Tamura T."/>
        </authorList>
    </citation>
    <scope>NUCLEOTIDE SEQUENCE [LARGE SCALE GENOMIC DNA]</scope>
    <source>
        <strain evidence="4 5">NBRC 15435</strain>
    </source>
</reference>
<comment type="caution">
    <text evidence="4">The sequence shown here is derived from an EMBL/GenBank/DDBJ whole genome shotgun (WGS) entry which is preliminary data.</text>
</comment>
<evidence type="ECO:0000313" key="5">
    <source>
        <dbReference type="Proteomes" id="UP000650628"/>
    </source>
</evidence>
<dbReference type="Gene3D" id="3.90.1170.50">
    <property type="entry name" value="Aldehyde oxidase/xanthine dehydrogenase, a/b hammerhead"/>
    <property type="match status" value="1"/>
</dbReference>
<dbReference type="InterPro" id="IPR037165">
    <property type="entry name" value="AldOxase/xan_DH_Mopterin-bd_sf"/>
</dbReference>
<dbReference type="EMBL" id="BOOO01000001">
    <property type="protein sequence ID" value="GII26844.1"/>
    <property type="molecule type" value="Genomic_DNA"/>
</dbReference>
<dbReference type="Pfam" id="PF01315">
    <property type="entry name" value="Ald_Xan_dh_C"/>
    <property type="match status" value="1"/>
</dbReference>
<dbReference type="InterPro" id="IPR000674">
    <property type="entry name" value="Ald_Oxase/Xan_DH_a/b"/>
</dbReference>
<evidence type="ECO:0000256" key="1">
    <source>
        <dbReference type="ARBA" id="ARBA00022505"/>
    </source>
</evidence>
<dbReference type="PANTHER" id="PTHR11908">
    <property type="entry name" value="XANTHINE DEHYDROGENASE"/>
    <property type="match status" value="1"/>
</dbReference>
<proteinExistence type="predicted"/>
<dbReference type="InterPro" id="IPR036856">
    <property type="entry name" value="Ald_Oxase/Xan_DH_a/b_sf"/>
</dbReference>
<keyword evidence="5" id="KW-1185">Reference proteome</keyword>
<dbReference type="InterPro" id="IPR016208">
    <property type="entry name" value="Ald_Oxase/xanthine_DH-like"/>
</dbReference>
<accession>A0A8J3TIL3</accession>
<dbReference type="Pfam" id="PF20256">
    <property type="entry name" value="MoCoBD_2"/>
    <property type="match status" value="2"/>
</dbReference>
<dbReference type="InterPro" id="IPR008274">
    <property type="entry name" value="AldOxase/xan_DH_MoCoBD1"/>
</dbReference>
<keyword evidence="1" id="KW-0500">Molybdenum</keyword>
<dbReference type="AlphaFoldDB" id="A0A8J3TIL3"/>
<keyword evidence="2" id="KW-0560">Oxidoreductase</keyword>
<dbReference type="PANTHER" id="PTHR11908:SF132">
    <property type="entry name" value="ALDEHYDE OXIDASE 1-RELATED"/>
    <property type="match status" value="1"/>
</dbReference>
<evidence type="ECO:0000259" key="3">
    <source>
        <dbReference type="SMART" id="SM01008"/>
    </source>
</evidence>
<dbReference type="Pfam" id="PF02738">
    <property type="entry name" value="MoCoBD_1"/>
    <property type="match status" value="1"/>
</dbReference>